<dbReference type="Proteomes" id="UP000675881">
    <property type="component" value="Chromosome 6"/>
</dbReference>
<dbReference type="EMBL" id="HG994585">
    <property type="protein sequence ID" value="CAF2977240.1"/>
    <property type="molecule type" value="Genomic_DNA"/>
</dbReference>
<dbReference type="AlphaFoldDB" id="A0A7R8D2K5"/>
<protein>
    <submittedName>
        <fullName evidence="1">(salmon louse) hypothetical protein</fullName>
    </submittedName>
</protein>
<keyword evidence="2" id="KW-1185">Reference proteome</keyword>
<evidence type="ECO:0000313" key="1">
    <source>
        <dbReference type="EMBL" id="CAF2977240.1"/>
    </source>
</evidence>
<accession>A0A7R8D2K5</accession>
<reference evidence="1" key="1">
    <citation type="submission" date="2021-02" db="EMBL/GenBank/DDBJ databases">
        <authorList>
            <person name="Bekaert M."/>
        </authorList>
    </citation>
    <scope>NUCLEOTIDE SEQUENCE</scope>
    <source>
        <strain evidence="1">IoA-00</strain>
    </source>
</reference>
<proteinExistence type="predicted"/>
<name>A0A7R8D2K5_LEPSM</name>
<organism evidence="1 2">
    <name type="scientific">Lepeophtheirus salmonis</name>
    <name type="common">Salmon louse</name>
    <name type="synonym">Caligus salmonis</name>
    <dbReference type="NCBI Taxonomy" id="72036"/>
    <lineage>
        <taxon>Eukaryota</taxon>
        <taxon>Metazoa</taxon>
        <taxon>Ecdysozoa</taxon>
        <taxon>Arthropoda</taxon>
        <taxon>Crustacea</taxon>
        <taxon>Multicrustacea</taxon>
        <taxon>Hexanauplia</taxon>
        <taxon>Copepoda</taxon>
        <taxon>Siphonostomatoida</taxon>
        <taxon>Caligidae</taxon>
        <taxon>Lepeophtheirus</taxon>
    </lineage>
</organism>
<sequence>MESSFPTLARETITNLSTQINVDVKSTVFEEEVSIDNEKDNLLLTQKTGLNGLQQTESFKKPNHTSREASLLSKKNICNVQNEFSSPPNKIQMINRKDSTESGKIGLGVLFQ</sequence>
<gene>
    <name evidence="1" type="ORF">LSAA_12205</name>
</gene>
<evidence type="ECO:0000313" key="2">
    <source>
        <dbReference type="Proteomes" id="UP000675881"/>
    </source>
</evidence>